<dbReference type="EMBL" id="RHHS01000032">
    <property type="protein sequence ID" value="RNB55784.1"/>
    <property type="molecule type" value="Genomic_DNA"/>
</dbReference>
<dbReference type="PROSITE" id="PS51910">
    <property type="entry name" value="GH18_2"/>
    <property type="match status" value="1"/>
</dbReference>
<evidence type="ECO:0000256" key="1">
    <source>
        <dbReference type="SAM" id="SignalP"/>
    </source>
</evidence>
<feature type="domain" description="GH18" evidence="2">
    <location>
        <begin position="48"/>
        <end position="357"/>
    </location>
</feature>
<evidence type="ECO:0000313" key="4">
    <source>
        <dbReference type="Proteomes" id="UP000268829"/>
    </source>
</evidence>
<accession>A0A3M8AX30</accession>
<dbReference type="Proteomes" id="UP000268829">
    <property type="component" value="Unassembled WGS sequence"/>
</dbReference>
<keyword evidence="1" id="KW-0732">Signal</keyword>
<dbReference type="Pfam" id="PF00704">
    <property type="entry name" value="Glyco_hydro_18"/>
    <property type="match status" value="1"/>
</dbReference>
<gene>
    <name evidence="3" type="ORF">EDM57_13595</name>
</gene>
<name>A0A3M8AX30_9BACL</name>
<dbReference type="InterPro" id="IPR029070">
    <property type="entry name" value="Chitinase_insertion_sf"/>
</dbReference>
<feature type="signal peptide" evidence="1">
    <location>
        <begin position="1"/>
        <end position="22"/>
    </location>
</feature>
<reference evidence="3 4" key="1">
    <citation type="submission" date="2018-10" db="EMBL/GenBank/DDBJ databases">
        <title>Phylogenomics of Brevibacillus.</title>
        <authorList>
            <person name="Dunlap C."/>
        </authorList>
    </citation>
    <scope>NUCLEOTIDE SEQUENCE [LARGE SCALE GENOMIC DNA]</scope>
    <source>
        <strain evidence="3 4">DSM 100115</strain>
    </source>
</reference>
<protein>
    <submittedName>
        <fullName evidence="3">Glycosyl hydrolase</fullName>
    </submittedName>
</protein>
<sequence length="357" mass="40219">MTMKTPFKKQVLILAACFMVFAALCTGCATNGSDQEMWKRVEAAEQPLEKTAWVADWQWQDGSEDLQGMTNGLTRVQMFAAYFDEADNLLFTDMFKKGLPKVKEIAQKSSLVRVDLTIVNDLKRPDGTDVQKDPSIVTRLMATPQSRAKHIAQIMEAVDTYQFDGVEIDYERVEEKDWSNMQLFIQELYEKLQKKEKTLRIVLEPRTPLEKLALPKGPVYVMMAYNLYGTTSGPGPKADRQFIKELATAMQAVPGEKVIAIAAGGFDWAESGEVTAVTEKEALELAKSGAEPPERDEASGSLHFSYVDEHNRKHTVWYADGTTLANWAQVIEDEGYRKLALWRLGGLSPESVRFMDR</sequence>
<evidence type="ECO:0000259" key="2">
    <source>
        <dbReference type="PROSITE" id="PS51910"/>
    </source>
</evidence>
<proteinExistence type="predicted"/>
<dbReference type="AlphaFoldDB" id="A0A3M8AX30"/>
<evidence type="ECO:0000313" key="3">
    <source>
        <dbReference type="EMBL" id="RNB55784.1"/>
    </source>
</evidence>
<keyword evidence="3" id="KW-0378">Hydrolase</keyword>
<dbReference type="SUPFAM" id="SSF51445">
    <property type="entry name" value="(Trans)glycosidases"/>
    <property type="match status" value="1"/>
</dbReference>
<dbReference type="PANTHER" id="PTHR46066:SF2">
    <property type="entry name" value="CHITINASE DOMAIN-CONTAINING PROTEIN 1"/>
    <property type="match status" value="1"/>
</dbReference>
<dbReference type="Gene3D" id="3.20.20.80">
    <property type="entry name" value="Glycosidases"/>
    <property type="match status" value="1"/>
</dbReference>
<dbReference type="Gene3D" id="3.10.50.10">
    <property type="match status" value="1"/>
</dbReference>
<dbReference type="OrthoDB" id="1633417at2"/>
<dbReference type="GO" id="GO:0005975">
    <property type="term" value="P:carbohydrate metabolic process"/>
    <property type="evidence" value="ECO:0007669"/>
    <property type="project" value="InterPro"/>
</dbReference>
<keyword evidence="4" id="KW-1185">Reference proteome</keyword>
<comment type="caution">
    <text evidence="3">The sequence shown here is derived from an EMBL/GenBank/DDBJ whole genome shotgun (WGS) entry which is preliminary data.</text>
</comment>
<dbReference type="GO" id="GO:0016787">
    <property type="term" value="F:hydrolase activity"/>
    <property type="evidence" value="ECO:0007669"/>
    <property type="project" value="UniProtKB-KW"/>
</dbReference>
<dbReference type="PANTHER" id="PTHR46066">
    <property type="entry name" value="CHITINASE DOMAIN-CONTAINING PROTEIN 1 FAMILY MEMBER"/>
    <property type="match status" value="1"/>
</dbReference>
<feature type="chain" id="PRO_5039428252" evidence="1">
    <location>
        <begin position="23"/>
        <end position="357"/>
    </location>
</feature>
<dbReference type="InterPro" id="IPR017853">
    <property type="entry name" value="GH"/>
</dbReference>
<organism evidence="3 4">
    <name type="scientific">Brevibacillus gelatini</name>
    <dbReference type="NCBI Taxonomy" id="1655277"/>
    <lineage>
        <taxon>Bacteria</taxon>
        <taxon>Bacillati</taxon>
        <taxon>Bacillota</taxon>
        <taxon>Bacilli</taxon>
        <taxon>Bacillales</taxon>
        <taxon>Paenibacillaceae</taxon>
        <taxon>Brevibacillus</taxon>
    </lineage>
</organism>
<dbReference type="InterPro" id="IPR001223">
    <property type="entry name" value="Glyco_hydro18_cat"/>
</dbReference>